<gene>
    <name evidence="14" type="ORF">SAMN04488056_106208</name>
</gene>
<evidence type="ECO:0000256" key="3">
    <source>
        <dbReference type="ARBA" id="ARBA00022448"/>
    </source>
</evidence>
<feature type="transmembrane region" description="Helical" evidence="11">
    <location>
        <begin position="258"/>
        <end position="275"/>
    </location>
</feature>
<keyword evidence="4 11" id="KW-0812">Transmembrane</keyword>
<dbReference type="CDD" id="cd06225">
    <property type="entry name" value="HAMP"/>
    <property type="match status" value="1"/>
</dbReference>
<dbReference type="AlphaFoldDB" id="A0A1I5HF94"/>
<dbReference type="OrthoDB" id="9814202at2"/>
<comment type="subcellular location">
    <subcellularLocation>
        <location evidence="1">Membrane</location>
        <topology evidence="1">Multi-pass membrane protein</topology>
    </subcellularLocation>
</comment>
<dbReference type="InterPro" id="IPR018047">
    <property type="entry name" value="Ammonium_transpt_CS"/>
</dbReference>
<feature type="transmembrane region" description="Helical" evidence="11">
    <location>
        <begin position="65"/>
        <end position="84"/>
    </location>
</feature>
<feature type="transmembrane region" description="Helical" evidence="11">
    <location>
        <begin position="216"/>
        <end position="237"/>
    </location>
</feature>
<dbReference type="PROSITE" id="PS50111">
    <property type="entry name" value="CHEMOTAXIS_TRANSDUC_2"/>
    <property type="match status" value="1"/>
</dbReference>
<dbReference type="Proteomes" id="UP000199236">
    <property type="component" value="Unassembled WGS sequence"/>
</dbReference>
<dbReference type="Gene3D" id="1.10.287.950">
    <property type="entry name" value="Methyl-accepting chemotaxis protein"/>
    <property type="match status" value="1"/>
</dbReference>
<evidence type="ECO:0000256" key="11">
    <source>
        <dbReference type="SAM" id="Phobius"/>
    </source>
</evidence>
<evidence type="ECO:0000256" key="10">
    <source>
        <dbReference type="SAM" id="MobiDB-lite"/>
    </source>
</evidence>
<feature type="transmembrane region" description="Helical" evidence="11">
    <location>
        <begin position="287"/>
        <end position="310"/>
    </location>
</feature>
<dbReference type="GO" id="GO:0008519">
    <property type="term" value="F:ammonium channel activity"/>
    <property type="evidence" value="ECO:0007669"/>
    <property type="project" value="InterPro"/>
</dbReference>
<accession>A0A1I5HF94</accession>
<dbReference type="SMART" id="SM00283">
    <property type="entry name" value="MA"/>
    <property type="match status" value="1"/>
</dbReference>
<evidence type="ECO:0000256" key="7">
    <source>
        <dbReference type="ARBA" id="ARBA00023177"/>
    </source>
</evidence>
<organism evidence="14 15">
    <name type="scientific">Cohaesibacter marisflavi</name>
    <dbReference type="NCBI Taxonomy" id="655353"/>
    <lineage>
        <taxon>Bacteria</taxon>
        <taxon>Pseudomonadati</taxon>
        <taxon>Pseudomonadota</taxon>
        <taxon>Alphaproteobacteria</taxon>
        <taxon>Hyphomicrobiales</taxon>
        <taxon>Cohaesibacteraceae</taxon>
    </lineage>
</organism>
<comment type="similarity">
    <text evidence="8">Belongs to the methyl-accepting chemotaxis (MCP) protein family.</text>
</comment>
<keyword evidence="15" id="KW-1185">Reference proteome</keyword>
<evidence type="ECO:0000256" key="4">
    <source>
        <dbReference type="ARBA" id="ARBA00022692"/>
    </source>
</evidence>
<proteinExistence type="inferred from homology"/>
<evidence type="ECO:0000313" key="14">
    <source>
        <dbReference type="EMBL" id="SFO46942.1"/>
    </source>
</evidence>
<dbReference type="InterPro" id="IPR001905">
    <property type="entry name" value="Ammonium_transpt"/>
</dbReference>
<dbReference type="SUPFAM" id="SSF58104">
    <property type="entry name" value="Methyl-accepting chemotaxis protein (MCP) signaling domain"/>
    <property type="match status" value="1"/>
</dbReference>
<dbReference type="EMBL" id="FOVR01000006">
    <property type="protein sequence ID" value="SFO46942.1"/>
    <property type="molecule type" value="Genomic_DNA"/>
</dbReference>
<dbReference type="Pfam" id="PF00672">
    <property type="entry name" value="HAMP"/>
    <property type="match status" value="1"/>
</dbReference>
<dbReference type="InterPro" id="IPR024041">
    <property type="entry name" value="NH4_transpt_AmtB-like_dom"/>
</dbReference>
<comment type="similarity">
    <text evidence="2">Belongs to the ammonia transporter channel (TC 1.A.11.2) family.</text>
</comment>
<evidence type="ECO:0000259" key="12">
    <source>
        <dbReference type="PROSITE" id="PS50111"/>
    </source>
</evidence>
<evidence type="ECO:0000259" key="13">
    <source>
        <dbReference type="PROSITE" id="PS50885"/>
    </source>
</evidence>
<feature type="transmembrane region" description="Helical" evidence="11">
    <location>
        <begin position="175"/>
        <end position="196"/>
    </location>
</feature>
<keyword evidence="6 11" id="KW-0472">Membrane</keyword>
<feature type="transmembrane region" description="Helical" evidence="11">
    <location>
        <begin position="149"/>
        <end position="168"/>
    </location>
</feature>
<sequence length="827" mass="87755">MQYFSSIKQRKSCFIYISSITVSFVTFLFGSASAMATPALEARITELENQIAQGIHAQQVNSDHIWTMTAAALVLLMQVGFLLLEGGMVRSKNSINVAQKNILDLLVSISLFYLLGFGLMFGTSLGGWIGWQTDLFAWDSFPDWNYTFFVFQAVFVGTAATIVSGAVAERMTFTGYLASSVLISMIIYPVFGHWAWGNLLSGDNTAWLADKGFIDFAGSSVVHSVGAWVALAGIIIIGPRIGRFNRDGTPNKIQGYSIVLASAGAIILLFGWIGFNGGSTTAGTPDFARIIANTLLSAVFGGTAGFLLGWVKDDVFEPSRSINGMLGALVAITAGCDAVNPHGAVMIGIIAGLAVCLAEDFIAGVLKLDDVVGAVSVHGVGGALGTLLVAPFAIDSKLAAGSRVDQFLVQGQGVLLCFVWAFTAAIVMFKLIDMTVGLRVDAEDELRGLNISEHGATLGTGELQRKLMEMTEGTCDLTSRFDESSGDEMGELAQVINPFVDKVHHLVSEISRQAEAVDETSQNLVEISQEFTDNSQMLASHSSSMHEVVSGVESRIGSAQSTSSQMAKYGEEIVSSARSMSNEIREVSDTVGHLAQSVEEIASSADNASEISLKAANLSSNANDTMEALVAASKEIDVVVQFIMNMANQTNLLALNATIEASRAGEAGKGFAVVADEVKQLAVQTSKAVEEIKEKVNRIQSGSNSAQTGIDEVSKIILAIREGVETIRETTHQQSQSTSNIAQSTSQISSMAEDMTNRITGLSSGIGEISMAANDMSTASKGLSETSGILNGRARSGESNASQTRDRAQSLKKVSRSLVQSVAEFKV</sequence>
<evidence type="ECO:0000256" key="2">
    <source>
        <dbReference type="ARBA" id="ARBA00005887"/>
    </source>
</evidence>
<dbReference type="GO" id="GO:0016020">
    <property type="term" value="C:membrane"/>
    <property type="evidence" value="ECO:0007669"/>
    <property type="project" value="UniProtKB-SubCell"/>
</dbReference>
<feature type="transmembrane region" description="Helical" evidence="11">
    <location>
        <begin position="12"/>
        <end position="32"/>
    </location>
</feature>
<protein>
    <submittedName>
        <fullName evidence="14">Ammonium transporter</fullName>
    </submittedName>
</protein>
<keyword evidence="3" id="KW-0813">Transport</keyword>
<feature type="transmembrane region" description="Helical" evidence="11">
    <location>
        <begin position="413"/>
        <end position="432"/>
    </location>
</feature>
<dbReference type="GO" id="GO:0097272">
    <property type="term" value="P:ammonium homeostasis"/>
    <property type="evidence" value="ECO:0007669"/>
    <property type="project" value="TreeGrafter"/>
</dbReference>
<keyword evidence="9" id="KW-0807">Transducer</keyword>
<dbReference type="PROSITE" id="PS50885">
    <property type="entry name" value="HAMP"/>
    <property type="match status" value="1"/>
</dbReference>
<feature type="transmembrane region" description="Helical" evidence="11">
    <location>
        <begin position="346"/>
        <end position="366"/>
    </location>
</feature>
<name>A0A1I5HF94_9HYPH</name>
<feature type="domain" description="Methyl-accepting transducer" evidence="12">
    <location>
        <begin position="541"/>
        <end position="777"/>
    </location>
</feature>
<evidence type="ECO:0000256" key="6">
    <source>
        <dbReference type="ARBA" id="ARBA00023136"/>
    </source>
</evidence>
<dbReference type="Pfam" id="PF00909">
    <property type="entry name" value="Ammonium_transp"/>
    <property type="match status" value="1"/>
</dbReference>
<feature type="transmembrane region" description="Helical" evidence="11">
    <location>
        <begin position="371"/>
        <end position="393"/>
    </location>
</feature>
<keyword evidence="7" id="KW-0924">Ammonia transport</keyword>
<feature type="transmembrane region" description="Helical" evidence="11">
    <location>
        <begin position="105"/>
        <end position="129"/>
    </location>
</feature>
<dbReference type="Pfam" id="PF00015">
    <property type="entry name" value="MCPsignal"/>
    <property type="match status" value="1"/>
</dbReference>
<dbReference type="Gene3D" id="1.10.3430.10">
    <property type="entry name" value="Ammonium transporter AmtB like domains"/>
    <property type="match status" value="1"/>
</dbReference>
<keyword evidence="5 11" id="KW-1133">Transmembrane helix</keyword>
<feature type="region of interest" description="Disordered" evidence="10">
    <location>
        <begin position="777"/>
        <end position="812"/>
    </location>
</feature>
<feature type="compositionally biased region" description="Polar residues" evidence="10">
    <location>
        <begin position="777"/>
        <end position="789"/>
    </location>
</feature>
<evidence type="ECO:0000256" key="9">
    <source>
        <dbReference type="PROSITE-ProRule" id="PRU00284"/>
    </source>
</evidence>
<dbReference type="InterPro" id="IPR004089">
    <property type="entry name" value="MCPsignal_dom"/>
</dbReference>
<reference evidence="14 15" key="1">
    <citation type="submission" date="2016-10" db="EMBL/GenBank/DDBJ databases">
        <authorList>
            <person name="de Groot N.N."/>
        </authorList>
    </citation>
    <scope>NUCLEOTIDE SEQUENCE [LARGE SCALE GENOMIC DNA]</scope>
    <source>
        <strain evidence="14 15">CGMCC 1.9157</strain>
    </source>
</reference>
<evidence type="ECO:0000256" key="8">
    <source>
        <dbReference type="ARBA" id="ARBA00029447"/>
    </source>
</evidence>
<evidence type="ECO:0000256" key="5">
    <source>
        <dbReference type="ARBA" id="ARBA00022989"/>
    </source>
</evidence>
<evidence type="ECO:0000256" key="1">
    <source>
        <dbReference type="ARBA" id="ARBA00004141"/>
    </source>
</evidence>
<dbReference type="InterPro" id="IPR029020">
    <property type="entry name" value="Ammonium/urea_transptr"/>
</dbReference>
<dbReference type="PANTHER" id="PTHR11730">
    <property type="entry name" value="AMMONIUM TRANSPORTER"/>
    <property type="match status" value="1"/>
</dbReference>
<dbReference type="STRING" id="655353.SAMN04488056_106208"/>
<dbReference type="GO" id="GO:0007165">
    <property type="term" value="P:signal transduction"/>
    <property type="evidence" value="ECO:0007669"/>
    <property type="project" value="UniProtKB-KW"/>
</dbReference>
<dbReference type="InterPro" id="IPR003660">
    <property type="entry name" value="HAMP_dom"/>
</dbReference>
<dbReference type="PROSITE" id="PS01219">
    <property type="entry name" value="AMMONIUM_TRANSP"/>
    <property type="match status" value="1"/>
</dbReference>
<evidence type="ECO:0000313" key="15">
    <source>
        <dbReference type="Proteomes" id="UP000199236"/>
    </source>
</evidence>
<dbReference type="PANTHER" id="PTHR11730:SF6">
    <property type="entry name" value="AMMONIUM TRANSPORTER"/>
    <property type="match status" value="1"/>
</dbReference>
<dbReference type="SUPFAM" id="SSF111352">
    <property type="entry name" value="Ammonium transporter"/>
    <property type="match status" value="1"/>
</dbReference>
<dbReference type="NCBIfam" id="TIGR00836">
    <property type="entry name" value="amt"/>
    <property type="match status" value="1"/>
</dbReference>
<feature type="domain" description="HAMP" evidence="13">
    <location>
        <begin position="476"/>
        <end position="508"/>
    </location>
</feature>